<feature type="compositionally biased region" description="Basic and acidic residues" evidence="1">
    <location>
        <begin position="156"/>
        <end position="165"/>
    </location>
</feature>
<evidence type="ECO:0000313" key="2">
    <source>
        <dbReference type="EMBL" id="GGJ13999.1"/>
    </source>
</evidence>
<dbReference type="Proteomes" id="UP000661507">
    <property type="component" value="Unassembled WGS sequence"/>
</dbReference>
<feature type="region of interest" description="Disordered" evidence="1">
    <location>
        <begin position="230"/>
        <end position="281"/>
    </location>
</feature>
<feature type="region of interest" description="Disordered" evidence="1">
    <location>
        <begin position="75"/>
        <end position="165"/>
    </location>
</feature>
<evidence type="ECO:0000256" key="1">
    <source>
        <dbReference type="SAM" id="MobiDB-lite"/>
    </source>
</evidence>
<proteinExistence type="predicted"/>
<dbReference type="EMBL" id="BMKW01000005">
    <property type="protein sequence ID" value="GGJ13999.1"/>
    <property type="molecule type" value="Genomic_DNA"/>
</dbReference>
<gene>
    <name evidence="2" type="ORF">GCM10011320_21550</name>
</gene>
<name>A0A917KIX7_9PROT</name>
<sequence length="423" mass="44010">MNAITITAASLHRALTEVEATGRIQGTAAYAGGIAALRALFGPNSAEPEPPIRQMPIEWSALLQPTLPPFVPVQPQGHMSRGPAPTLAQEEAQPAHADSLPSADPPIDIPPLPAGPGNASDFALASPAAEAAAQPLAPAPAPPPVLATEGISPSPEADHAPPGKVREPALLHPMREAAFRAAWSDPTVTNAVIRARLNATPGREIKNDPALYRIAASLNLPKRSDLFTRAPGTAEAPANNPEITSPSESAEAEPEAASLPPMAEATPDPIRRPSGLSADDLAEGDRNIRAGWTVAQMVDWFGITSPEAAAWHAGLRAMDELLKPAAESVVADDEPDDAPDTASEVDEGAAVEASGMAAPATAETIAAPIALSFPEDAQGREIWEAFDSGMSVRDVGADFGIRLSTLTNTHALWQLTRRKELAS</sequence>
<dbReference type="AlphaFoldDB" id="A0A917KIX7"/>
<feature type="compositionally biased region" description="Low complexity" evidence="1">
    <location>
        <begin position="241"/>
        <end position="265"/>
    </location>
</feature>
<organism evidence="2 3">
    <name type="scientific">Neoroseomonas lacus</name>
    <dbReference type="NCBI Taxonomy" id="287609"/>
    <lineage>
        <taxon>Bacteria</taxon>
        <taxon>Pseudomonadati</taxon>
        <taxon>Pseudomonadota</taxon>
        <taxon>Alphaproteobacteria</taxon>
        <taxon>Acetobacterales</taxon>
        <taxon>Acetobacteraceae</taxon>
        <taxon>Neoroseomonas</taxon>
    </lineage>
</organism>
<accession>A0A917KIX7</accession>
<protein>
    <submittedName>
        <fullName evidence="2">Uncharacterized protein</fullName>
    </submittedName>
</protein>
<feature type="compositionally biased region" description="Low complexity" evidence="1">
    <location>
        <begin position="123"/>
        <end position="136"/>
    </location>
</feature>
<keyword evidence="3" id="KW-1185">Reference proteome</keyword>
<reference evidence="2" key="1">
    <citation type="journal article" date="2014" name="Int. J. Syst. Evol. Microbiol.">
        <title>Complete genome sequence of Corynebacterium casei LMG S-19264T (=DSM 44701T), isolated from a smear-ripened cheese.</title>
        <authorList>
            <consortium name="US DOE Joint Genome Institute (JGI-PGF)"/>
            <person name="Walter F."/>
            <person name="Albersmeier A."/>
            <person name="Kalinowski J."/>
            <person name="Ruckert C."/>
        </authorList>
    </citation>
    <scope>NUCLEOTIDE SEQUENCE</scope>
    <source>
        <strain evidence="2">CGMCC 1.3617</strain>
    </source>
</reference>
<reference evidence="2" key="2">
    <citation type="submission" date="2020-09" db="EMBL/GenBank/DDBJ databases">
        <authorList>
            <person name="Sun Q."/>
            <person name="Zhou Y."/>
        </authorList>
    </citation>
    <scope>NUCLEOTIDE SEQUENCE</scope>
    <source>
        <strain evidence="2">CGMCC 1.3617</strain>
    </source>
</reference>
<dbReference type="RefSeq" id="WP_188967061.1">
    <property type="nucleotide sequence ID" value="NZ_BMKW01000005.1"/>
</dbReference>
<feature type="compositionally biased region" description="Pro residues" evidence="1">
    <location>
        <begin position="103"/>
        <end position="114"/>
    </location>
</feature>
<comment type="caution">
    <text evidence="2">The sequence shown here is derived from an EMBL/GenBank/DDBJ whole genome shotgun (WGS) entry which is preliminary data.</text>
</comment>
<evidence type="ECO:0000313" key="3">
    <source>
        <dbReference type="Proteomes" id="UP000661507"/>
    </source>
</evidence>